<proteinExistence type="inferred from homology"/>
<comment type="similarity">
    <text evidence="1">Belongs to the Gfo/Idh/MocA family.</text>
</comment>
<protein>
    <submittedName>
        <fullName evidence="5">Gfo/Idh/MocA family protein</fullName>
    </submittedName>
</protein>
<feature type="domain" description="GFO/IDH/MocA-like oxidoreductase" evidence="4">
    <location>
        <begin position="150"/>
        <end position="268"/>
    </location>
</feature>
<dbReference type="RefSeq" id="WP_386157838.1">
    <property type="nucleotide sequence ID" value="NZ_JBHMBS010000007.1"/>
</dbReference>
<evidence type="ECO:0000256" key="2">
    <source>
        <dbReference type="ARBA" id="ARBA00023002"/>
    </source>
</evidence>
<dbReference type="PANTHER" id="PTHR43708:SF5">
    <property type="entry name" value="CONSERVED EXPRESSED OXIDOREDUCTASE (EUROFUNG)-RELATED"/>
    <property type="match status" value="1"/>
</dbReference>
<sequence length="369" mass="39173">MLDLLTPIAAAADLTIPAGHRLPIAVVGAGAIVDVAHLPAYRAAGLEVTGLYDLDGERAREVAARHGVATVYGSLGELLSDERIAVVDIAVAPGAQPGIARAVLESGRHVLCQKPFAPDVATGRQLVDLAAARGLKIAVNQQLRFDEGIAAARAMVRAGWIGEPTTMTFTVNIATDWSGWEWLVSTDRLEIVYHSIHYLDAIRSFLGDPVTVFCTGSRTAGQLPKGETRTMSTLVYPGDVRALVHVTHENRTGDHEAAFRIDGTEGAIKGTLGLLYDYPHGRPDTLLVNSRTVPTDGWLPYPVTTRWLPDAVAGPMGSLLAAIAEGGEPETAGADNLGTLALLDALYRSMETGESRRLRAGPEPVGEAR</sequence>
<accession>A0ABV5TGD3</accession>
<dbReference type="Gene3D" id="3.30.360.10">
    <property type="entry name" value="Dihydrodipicolinate Reductase, domain 2"/>
    <property type="match status" value="1"/>
</dbReference>
<dbReference type="SUPFAM" id="SSF51735">
    <property type="entry name" value="NAD(P)-binding Rossmann-fold domains"/>
    <property type="match status" value="1"/>
</dbReference>
<dbReference type="InterPro" id="IPR055170">
    <property type="entry name" value="GFO_IDH_MocA-like_dom"/>
</dbReference>
<dbReference type="InterPro" id="IPR036291">
    <property type="entry name" value="NAD(P)-bd_dom_sf"/>
</dbReference>
<evidence type="ECO:0000256" key="1">
    <source>
        <dbReference type="ARBA" id="ARBA00010928"/>
    </source>
</evidence>
<reference evidence="5 6" key="1">
    <citation type="submission" date="2024-09" db="EMBL/GenBank/DDBJ databases">
        <authorList>
            <person name="Sun Q."/>
            <person name="Mori K."/>
        </authorList>
    </citation>
    <scope>NUCLEOTIDE SEQUENCE [LARGE SCALE GENOMIC DNA]</scope>
    <source>
        <strain evidence="5 6">JCM 3028</strain>
    </source>
</reference>
<dbReference type="PANTHER" id="PTHR43708">
    <property type="entry name" value="CONSERVED EXPRESSED OXIDOREDUCTASE (EUROFUNG)"/>
    <property type="match status" value="1"/>
</dbReference>
<keyword evidence="2" id="KW-0560">Oxidoreductase</keyword>
<dbReference type="Proteomes" id="UP001589610">
    <property type="component" value="Unassembled WGS sequence"/>
</dbReference>
<evidence type="ECO:0000313" key="6">
    <source>
        <dbReference type="Proteomes" id="UP001589610"/>
    </source>
</evidence>
<feature type="domain" description="Gfo/Idh/MocA-like oxidoreductase N-terminal" evidence="3">
    <location>
        <begin position="24"/>
        <end position="140"/>
    </location>
</feature>
<dbReference type="InterPro" id="IPR000683">
    <property type="entry name" value="Gfo/Idh/MocA-like_OxRdtase_N"/>
</dbReference>
<name>A0ABV5TGD3_9ACTN</name>
<evidence type="ECO:0000259" key="3">
    <source>
        <dbReference type="Pfam" id="PF01408"/>
    </source>
</evidence>
<organism evidence="5 6">
    <name type="scientific">Streptosporangium vulgare</name>
    <dbReference type="NCBI Taxonomy" id="46190"/>
    <lineage>
        <taxon>Bacteria</taxon>
        <taxon>Bacillati</taxon>
        <taxon>Actinomycetota</taxon>
        <taxon>Actinomycetes</taxon>
        <taxon>Streptosporangiales</taxon>
        <taxon>Streptosporangiaceae</taxon>
        <taxon>Streptosporangium</taxon>
    </lineage>
</organism>
<evidence type="ECO:0000259" key="4">
    <source>
        <dbReference type="Pfam" id="PF22725"/>
    </source>
</evidence>
<gene>
    <name evidence="5" type="ORF">ACFFRH_17895</name>
</gene>
<dbReference type="Pfam" id="PF22725">
    <property type="entry name" value="GFO_IDH_MocA_C3"/>
    <property type="match status" value="1"/>
</dbReference>
<comment type="caution">
    <text evidence="5">The sequence shown here is derived from an EMBL/GenBank/DDBJ whole genome shotgun (WGS) entry which is preliminary data.</text>
</comment>
<dbReference type="Pfam" id="PF01408">
    <property type="entry name" value="GFO_IDH_MocA"/>
    <property type="match status" value="1"/>
</dbReference>
<dbReference type="EMBL" id="JBHMBS010000007">
    <property type="protein sequence ID" value="MFB9677356.1"/>
    <property type="molecule type" value="Genomic_DNA"/>
</dbReference>
<dbReference type="SUPFAM" id="SSF55347">
    <property type="entry name" value="Glyceraldehyde-3-phosphate dehydrogenase-like, C-terminal domain"/>
    <property type="match status" value="1"/>
</dbReference>
<dbReference type="Gene3D" id="3.40.50.720">
    <property type="entry name" value="NAD(P)-binding Rossmann-like Domain"/>
    <property type="match status" value="1"/>
</dbReference>
<dbReference type="InterPro" id="IPR051317">
    <property type="entry name" value="Gfo/Idh/MocA_oxidoreduct"/>
</dbReference>
<evidence type="ECO:0000313" key="5">
    <source>
        <dbReference type="EMBL" id="MFB9677356.1"/>
    </source>
</evidence>
<keyword evidence="6" id="KW-1185">Reference proteome</keyword>